<reference evidence="9 10" key="1">
    <citation type="journal article" date="2024" name="G3 (Bethesda)">
        <title>Genome assembly of Hibiscus sabdariffa L. provides insights into metabolisms of medicinal natural products.</title>
        <authorList>
            <person name="Kim T."/>
        </authorList>
    </citation>
    <scope>NUCLEOTIDE SEQUENCE [LARGE SCALE GENOMIC DNA]</scope>
    <source>
        <strain evidence="9">TK-2024</strain>
        <tissue evidence="9">Old leaves</tissue>
    </source>
</reference>
<protein>
    <recommendedName>
        <fullName evidence="3">glucan endo-1,3-beta-D-glucosidase</fullName>
        <ecNumber evidence="3">3.2.1.39</ecNumber>
    </recommendedName>
</protein>
<evidence type="ECO:0000256" key="6">
    <source>
        <dbReference type="RuleBase" id="RU004335"/>
    </source>
</evidence>
<dbReference type="Pfam" id="PF00332">
    <property type="entry name" value="Glyco_hydro_17"/>
    <property type="match status" value="1"/>
</dbReference>
<dbReference type="InterPro" id="IPR044965">
    <property type="entry name" value="Glyco_hydro_17_plant"/>
</dbReference>
<accession>A0ABR2FH78</accession>
<keyword evidence="4 7" id="KW-0378">Hydrolase</keyword>
<comment type="similarity">
    <text evidence="2 6">Belongs to the glycosyl hydrolase 17 family.</text>
</comment>
<comment type="catalytic activity">
    <reaction evidence="1">
        <text>Hydrolysis of (1-&gt;3)-beta-D-glucosidic linkages in (1-&gt;3)-beta-D-glucans.</text>
        <dbReference type="EC" id="3.2.1.39"/>
    </reaction>
</comment>
<evidence type="ECO:0000256" key="5">
    <source>
        <dbReference type="ARBA" id="ARBA00023295"/>
    </source>
</evidence>
<name>A0ABR2FH78_9ROSI</name>
<evidence type="ECO:0000313" key="9">
    <source>
        <dbReference type="EMBL" id="KAK8580286.1"/>
    </source>
</evidence>
<feature type="signal peptide" evidence="8">
    <location>
        <begin position="1"/>
        <end position="25"/>
    </location>
</feature>
<keyword evidence="5 7" id="KW-0326">Glycosidase</keyword>
<evidence type="ECO:0000256" key="1">
    <source>
        <dbReference type="ARBA" id="ARBA00000382"/>
    </source>
</evidence>
<organism evidence="9 10">
    <name type="scientific">Hibiscus sabdariffa</name>
    <name type="common">roselle</name>
    <dbReference type="NCBI Taxonomy" id="183260"/>
    <lineage>
        <taxon>Eukaryota</taxon>
        <taxon>Viridiplantae</taxon>
        <taxon>Streptophyta</taxon>
        <taxon>Embryophyta</taxon>
        <taxon>Tracheophyta</taxon>
        <taxon>Spermatophyta</taxon>
        <taxon>Magnoliopsida</taxon>
        <taxon>eudicotyledons</taxon>
        <taxon>Gunneridae</taxon>
        <taxon>Pentapetalae</taxon>
        <taxon>rosids</taxon>
        <taxon>malvids</taxon>
        <taxon>Malvales</taxon>
        <taxon>Malvaceae</taxon>
        <taxon>Malvoideae</taxon>
        <taxon>Hibiscus</taxon>
    </lineage>
</organism>
<evidence type="ECO:0000256" key="8">
    <source>
        <dbReference type="SAM" id="SignalP"/>
    </source>
</evidence>
<dbReference type="PANTHER" id="PTHR32227">
    <property type="entry name" value="GLUCAN ENDO-1,3-BETA-GLUCOSIDASE BG1-RELATED-RELATED"/>
    <property type="match status" value="1"/>
</dbReference>
<evidence type="ECO:0000256" key="4">
    <source>
        <dbReference type="ARBA" id="ARBA00022801"/>
    </source>
</evidence>
<dbReference type="EMBL" id="JBBPBM010000006">
    <property type="protein sequence ID" value="KAK8580286.1"/>
    <property type="molecule type" value="Genomic_DNA"/>
</dbReference>
<evidence type="ECO:0000256" key="2">
    <source>
        <dbReference type="ARBA" id="ARBA00008773"/>
    </source>
</evidence>
<sequence>MSPRFSGLFISAMVLLIQFLSVTEGSNIGVCYGLNGDNLPSPANVINLYRSCGIGNIRLYQPYPEVLQALRGSGLAVAIGPVNNDIPNLAANQNAANDWVNTNIVPYKDNVDFKWITVGNEVIPGPLSSSVPGAMNNIINAIASAGLEITVTTVLSGSALGVSYPPSAGAFSSDAVSTMTSVAAILAQHDAPLMINLYPYFAYASDPAHISADYALFTSTTAVVIDEGLEYYNLFDAMVDAFNSALEKVNFGNVNIAVAETGWPTVGNEPYSSVGNAKTYNRNLLNHVTKTGTPKRPEYIMTVFFFEMFNEDLKQSPVEQNFGFFYPNMQPVYPFW</sequence>
<dbReference type="SUPFAM" id="SSF51445">
    <property type="entry name" value="(Trans)glycosidases"/>
    <property type="match status" value="1"/>
</dbReference>
<evidence type="ECO:0000256" key="3">
    <source>
        <dbReference type="ARBA" id="ARBA00012780"/>
    </source>
</evidence>
<keyword evidence="10" id="KW-1185">Reference proteome</keyword>
<dbReference type="Proteomes" id="UP001472677">
    <property type="component" value="Unassembled WGS sequence"/>
</dbReference>
<proteinExistence type="inferred from homology"/>
<dbReference type="EC" id="3.2.1.39" evidence="3"/>
<dbReference type="Gene3D" id="3.20.20.80">
    <property type="entry name" value="Glycosidases"/>
    <property type="match status" value="1"/>
</dbReference>
<evidence type="ECO:0000313" key="10">
    <source>
        <dbReference type="Proteomes" id="UP001472677"/>
    </source>
</evidence>
<dbReference type="InterPro" id="IPR000490">
    <property type="entry name" value="Glyco_hydro_17"/>
</dbReference>
<gene>
    <name evidence="9" type="ORF">V6N12_070567</name>
</gene>
<comment type="caution">
    <text evidence="9">The sequence shown here is derived from an EMBL/GenBank/DDBJ whole genome shotgun (WGS) entry which is preliminary data.</text>
</comment>
<feature type="chain" id="PRO_5045476957" description="glucan endo-1,3-beta-D-glucosidase" evidence="8">
    <location>
        <begin position="26"/>
        <end position="336"/>
    </location>
</feature>
<dbReference type="PROSITE" id="PS00587">
    <property type="entry name" value="GLYCOSYL_HYDROL_F17"/>
    <property type="match status" value="1"/>
</dbReference>
<dbReference type="InterPro" id="IPR017853">
    <property type="entry name" value="GH"/>
</dbReference>
<evidence type="ECO:0000256" key="7">
    <source>
        <dbReference type="RuleBase" id="RU004336"/>
    </source>
</evidence>
<keyword evidence="8" id="KW-0732">Signal</keyword>